<proteinExistence type="predicted"/>
<dbReference type="OrthoDB" id="566238at2759"/>
<organism evidence="2 3">
    <name type="scientific">Lachnellula suecica</name>
    <dbReference type="NCBI Taxonomy" id="602035"/>
    <lineage>
        <taxon>Eukaryota</taxon>
        <taxon>Fungi</taxon>
        <taxon>Dikarya</taxon>
        <taxon>Ascomycota</taxon>
        <taxon>Pezizomycotina</taxon>
        <taxon>Leotiomycetes</taxon>
        <taxon>Helotiales</taxon>
        <taxon>Lachnaceae</taxon>
        <taxon>Lachnellula</taxon>
    </lineage>
</organism>
<comment type="caution">
    <text evidence="2">The sequence shown here is derived from an EMBL/GenBank/DDBJ whole genome shotgun (WGS) entry which is preliminary data.</text>
</comment>
<evidence type="ECO:0000259" key="1">
    <source>
        <dbReference type="PROSITE" id="PS50206"/>
    </source>
</evidence>
<dbReference type="AlphaFoldDB" id="A0A8T9CF14"/>
<evidence type="ECO:0000313" key="3">
    <source>
        <dbReference type="Proteomes" id="UP000469558"/>
    </source>
</evidence>
<feature type="domain" description="Rhodanese" evidence="1">
    <location>
        <begin position="71"/>
        <end position="148"/>
    </location>
</feature>
<gene>
    <name evidence="2" type="primary">RDL2</name>
    <name evidence="2" type="ORF">LSUE1_G000725</name>
</gene>
<reference evidence="2 3" key="1">
    <citation type="submission" date="2018-05" db="EMBL/GenBank/DDBJ databases">
        <title>Genome sequencing and assembly of the regulated plant pathogen Lachnellula willkommii and related sister species for the development of diagnostic species identification markers.</title>
        <authorList>
            <person name="Giroux E."/>
            <person name="Bilodeau G."/>
        </authorList>
    </citation>
    <scope>NUCLEOTIDE SEQUENCE [LARGE SCALE GENOMIC DNA]</scope>
    <source>
        <strain evidence="2 3">CBS 268.59</strain>
    </source>
</reference>
<name>A0A8T9CF14_9HELO</name>
<dbReference type="InterPro" id="IPR036873">
    <property type="entry name" value="Rhodanese-like_dom_sf"/>
</dbReference>
<dbReference type="SUPFAM" id="SSF52821">
    <property type="entry name" value="Rhodanese/Cell cycle control phosphatase"/>
    <property type="match status" value="1"/>
</dbReference>
<dbReference type="Proteomes" id="UP000469558">
    <property type="component" value="Unassembled WGS sequence"/>
</dbReference>
<dbReference type="Gene3D" id="3.40.250.10">
    <property type="entry name" value="Rhodanese-like domain"/>
    <property type="match status" value="1"/>
</dbReference>
<dbReference type="InterPro" id="IPR001763">
    <property type="entry name" value="Rhodanese-like_dom"/>
</dbReference>
<dbReference type="GO" id="GO:0004792">
    <property type="term" value="F:thiosulfate-cyanide sulfurtransferase activity"/>
    <property type="evidence" value="ECO:0007669"/>
    <property type="project" value="TreeGrafter"/>
</dbReference>
<accession>A0A8T9CF14</accession>
<evidence type="ECO:0000313" key="2">
    <source>
        <dbReference type="EMBL" id="TVY83772.1"/>
    </source>
</evidence>
<sequence length="148" mass="16300">MSTPRIAASLFLRASRSSIAKAPLQFRVLPIPSSRTTPARFGSSQFRPYSQEASSIKLYSFEDVKTLSETPSPSRILIDTREPGELQSTGTIPGAVNIPVVSQPDSWMISAEEFEDRYGFERPGKEVEVVFFCKAGVRSKAAAELARQ</sequence>
<dbReference type="GO" id="GO:0005739">
    <property type="term" value="C:mitochondrion"/>
    <property type="evidence" value="ECO:0007669"/>
    <property type="project" value="TreeGrafter"/>
</dbReference>
<dbReference type="PANTHER" id="PTHR44086">
    <property type="entry name" value="THIOSULFATE SULFURTRANSFERASE RDL2, MITOCHONDRIAL-RELATED"/>
    <property type="match status" value="1"/>
</dbReference>
<keyword evidence="3" id="KW-1185">Reference proteome</keyword>
<protein>
    <submittedName>
        <fullName evidence="2">Thiosulfate sulfurtransferase RDL2</fullName>
    </submittedName>
</protein>
<dbReference type="EMBL" id="QGMK01000155">
    <property type="protein sequence ID" value="TVY83772.1"/>
    <property type="molecule type" value="Genomic_DNA"/>
</dbReference>
<dbReference type="Pfam" id="PF00581">
    <property type="entry name" value="Rhodanese"/>
    <property type="match status" value="1"/>
</dbReference>
<dbReference type="PROSITE" id="PS50206">
    <property type="entry name" value="RHODANESE_3"/>
    <property type="match status" value="1"/>
</dbReference>
<feature type="non-terminal residue" evidence="2">
    <location>
        <position position="1"/>
    </location>
</feature>
<dbReference type="PANTHER" id="PTHR44086:SF10">
    <property type="entry name" value="THIOSULFATE SULFURTRANSFERASE_RHODANESE-LIKE DOMAIN-CONTAINING PROTEIN 3"/>
    <property type="match status" value="1"/>
</dbReference>